<proteinExistence type="predicted"/>
<evidence type="ECO:0000259" key="3">
    <source>
        <dbReference type="PROSITE" id="PS50158"/>
    </source>
</evidence>
<dbReference type="Gene3D" id="4.10.60.10">
    <property type="entry name" value="Zinc finger, CCHC-type"/>
    <property type="match status" value="1"/>
</dbReference>
<dbReference type="EMBL" id="CANTFK010000713">
    <property type="protein sequence ID" value="CAI5723649.1"/>
    <property type="molecule type" value="Genomic_DNA"/>
</dbReference>
<feature type="domain" description="CCHC-type" evidence="3">
    <location>
        <begin position="362"/>
        <end position="377"/>
    </location>
</feature>
<reference evidence="4" key="1">
    <citation type="submission" date="2022-12" db="EMBL/GenBank/DDBJ databases">
        <authorList>
            <person name="Webb A."/>
        </authorList>
    </citation>
    <scope>NUCLEOTIDE SEQUENCE</scope>
    <source>
        <strain evidence="4">Pf2</strain>
    </source>
</reference>
<dbReference type="SUPFAM" id="SSF57756">
    <property type="entry name" value="Retrovirus zinc finger-like domains"/>
    <property type="match status" value="1"/>
</dbReference>
<organism evidence="4 5">
    <name type="scientific">Peronospora farinosa</name>
    <dbReference type="NCBI Taxonomy" id="134698"/>
    <lineage>
        <taxon>Eukaryota</taxon>
        <taxon>Sar</taxon>
        <taxon>Stramenopiles</taxon>
        <taxon>Oomycota</taxon>
        <taxon>Peronosporomycetes</taxon>
        <taxon>Peronosporales</taxon>
        <taxon>Peronosporaceae</taxon>
        <taxon>Peronospora</taxon>
    </lineage>
</organism>
<evidence type="ECO:0000313" key="5">
    <source>
        <dbReference type="Proteomes" id="UP001159659"/>
    </source>
</evidence>
<evidence type="ECO:0000313" key="4">
    <source>
        <dbReference type="EMBL" id="CAI5723649.1"/>
    </source>
</evidence>
<comment type="caution">
    <text evidence="4">The sequence shown here is derived from an EMBL/GenBank/DDBJ whole genome shotgun (WGS) entry which is preliminary data.</text>
</comment>
<feature type="region of interest" description="Disordered" evidence="2">
    <location>
        <begin position="58"/>
        <end position="77"/>
    </location>
</feature>
<feature type="region of interest" description="Disordered" evidence="2">
    <location>
        <begin position="93"/>
        <end position="124"/>
    </location>
</feature>
<dbReference type="Proteomes" id="UP001159659">
    <property type="component" value="Unassembled WGS sequence"/>
</dbReference>
<feature type="compositionally biased region" description="Basic and acidic residues" evidence="2">
    <location>
        <begin position="27"/>
        <end position="36"/>
    </location>
</feature>
<evidence type="ECO:0000256" key="1">
    <source>
        <dbReference type="PROSITE-ProRule" id="PRU00047"/>
    </source>
</evidence>
<sequence>MSPTIKREAGAAAQAKPTKVTDSFNKTAEEQLEEKPAAPIGAMEKLIRMLGDISERLNRLESSQKEHAGKNVKGPSESLFGSVLGAGMTLQALEEAPPRKKSPADLGGRRQDFGNDGTHRGAYGGVEARMGALPEPARPRQEAPPNAYPSVGLPDRFFVGEEPQVYGIPDAMKRKLALQPFEGKELYQGLGSGFIGWGKEFVRQVGFAERACGFAWPEGIKVKVLGQHLGGKAQIYYRRQVESWWVENQTLDQDAANFQHEDLTRTEHETLHGTEGSTQKLDGPLPVSDGRKRCMRRLDIHRPDSLRQAEELAQFAQQVEIESHVKNLGRDVVNAVETRKESKERVTSRPRRNIEVSDERVCYKCGEAGHIRSKCPQVRKKGAGADFTFANGDSGDLHEDHWILDSGSSRHLVNDLSLLINPEDCRGECLTAASDGDVLRVTKQGSVDIKVVALGVMKTIRLLEVQYAACPPIGLWMRPVNLERNIISYGKLEAKGCVLEYRGGGRVLTSGSKGAPIMNVDRINNVLVVKVLGHRAKVMGMSKEIMVAAINSTEYESDSDVQRGTLMHFHRRLGHLCFDTIIKMAKDPASCIKLTDTRRMNCLACAQGKQTKQVQSKVDTGMNSLVVKCQENRGPGYQGPRVPGYRGPRVQGPRPRKVPRFNRGSPGTGFPVTRDRSTSH</sequence>
<dbReference type="InterPro" id="IPR001878">
    <property type="entry name" value="Znf_CCHC"/>
</dbReference>
<dbReference type="SMART" id="SM00343">
    <property type="entry name" value="ZnF_C2HC"/>
    <property type="match status" value="1"/>
</dbReference>
<dbReference type="InterPro" id="IPR036875">
    <property type="entry name" value="Znf_CCHC_sf"/>
</dbReference>
<keyword evidence="1" id="KW-0862">Zinc</keyword>
<dbReference type="GO" id="GO:0003676">
    <property type="term" value="F:nucleic acid binding"/>
    <property type="evidence" value="ECO:0007669"/>
    <property type="project" value="InterPro"/>
</dbReference>
<feature type="region of interest" description="Disordered" evidence="2">
    <location>
        <begin position="1"/>
        <end position="42"/>
    </location>
</feature>
<keyword evidence="1" id="KW-0863">Zinc-finger</keyword>
<dbReference type="PROSITE" id="PS50158">
    <property type="entry name" value="ZF_CCHC"/>
    <property type="match status" value="1"/>
</dbReference>
<dbReference type="AlphaFoldDB" id="A0AAV0TQM4"/>
<feature type="region of interest" description="Disordered" evidence="2">
    <location>
        <begin position="632"/>
        <end position="680"/>
    </location>
</feature>
<keyword evidence="1" id="KW-0479">Metal-binding</keyword>
<feature type="compositionally biased region" description="Basic and acidic residues" evidence="2">
    <location>
        <begin position="107"/>
        <end position="119"/>
    </location>
</feature>
<feature type="compositionally biased region" description="Basic and acidic residues" evidence="2">
    <location>
        <begin position="58"/>
        <end position="69"/>
    </location>
</feature>
<name>A0AAV0TQM4_9STRA</name>
<dbReference type="Pfam" id="PF00098">
    <property type="entry name" value="zf-CCHC"/>
    <property type="match status" value="1"/>
</dbReference>
<accession>A0AAV0TQM4</accession>
<gene>
    <name evidence="4" type="ORF">PFR002_LOCUS4705</name>
</gene>
<protein>
    <recommendedName>
        <fullName evidence="3">CCHC-type domain-containing protein</fullName>
    </recommendedName>
</protein>
<dbReference type="GO" id="GO:0008270">
    <property type="term" value="F:zinc ion binding"/>
    <property type="evidence" value="ECO:0007669"/>
    <property type="project" value="UniProtKB-KW"/>
</dbReference>
<evidence type="ECO:0000256" key="2">
    <source>
        <dbReference type="SAM" id="MobiDB-lite"/>
    </source>
</evidence>